<feature type="compositionally biased region" description="Basic and acidic residues" evidence="1">
    <location>
        <begin position="1133"/>
        <end position="1163"/>
    </location>
</feature>
<evidence type="ECO:0000256" key="1">
    <source>
        <dbReference type="SAM" id="MobiDB-lite"/>
    </source>
</evidence>
<comment type="caution">
    <text evidence="3">The sequence shown here is derived from an EMBL/GenBank/DDBJ whole genome shotgun (WGS) entry which is preliminary data.</text>
</comment>
<name>A0A812QW38_9DINO</name>
<evidence type="ECO:0000259" key="2">
    <source>
        <dbReference type="Pfam" id="PF04577"/>
    </source>
</evidence>
<dbReference type="Pfam" id="PF04577">
    <property type="entry name" value="Glyco_transf_61"/>
    <property type="match status" value="1"/>
</dbReference>
<feature type="compositionally biased region" description="Basic and acidic residues" evidence="1">
    <location>
        <begin position="847"/>
        <end position="880"/>
    </location>
</feature>
<evidence type="ECO:0000313" key="3">
    <source>
        <dbReference type="EMBL" id="CAE7406167.1"/>
    </source>
</evidence>
<feature type="compositionally biased region" description="Basic and acidic residues" evidence="1">
    <location>
        <begin position="908"/>
        <end position="923"/>
    </location>
</feature>
<dbReference type="EMBL" id="CAJNJA010017697">
    <property type="protein sequence ID" value="CAE7406167.1"/>
    <property type="molecule type" value="Genomic_DNA"/>
</dbReference>
<accession>A0A812QW38</accession>
<evidence type="ECO:0000313" key="4">
    <source>
        <dbReference type="Proteomes" id="UP000601435"/>
    </source>
</evidence>
<feature type="region of interest" description="Disordered" evidence="1">
    <location>
        <begin position="837"/>
        <end position="1248"/>
    </location>
</feature>
<keyword evidence="4" id="KW-1185">Reference proteome</keyword>
<feature type="compositionally biased region" description="Basic and acidic residues" evidence="1">
    <location>
        <begin position="1013"/>
        <end position="1035"/>
    </location>
</feature>
<gene>
    <name evidence="3" type="primary">DDB1B</name>
    <name evidence="3" type="ORF">SNEC2469_LOCUS11146</name>
</gene>
<feature type="compositionally biased region" description="Basic and acidic residues" evidence="1">
    <location>
        <begin position="563"/>
        <end position="577"/>
    </location>
</feature>
<feature type="compositionally biased region" description="Gly residues" evidence="1">
    <location>
        <begin position="1217"/>
        <end position="1228"/>
    </location>
</feature>
<feature type="compositionally biased region" description="Basic and acidic residues" evidence="1">
    <location>
        <begin position="1172"/>
        <end position="1193"/>
    </location>
</feature>
<feature type="domain" description="Glycosyltransferase 61 catalytic" evidence="2">
    <location>
        <begin position="162"/>
        <end position="370"/>
    </location>
</feature>
<feature type="compositionally biased region" description="Basic and acidic residues" evidence="1">
    <location>
        <begin position="934"/>
        <end position="975"/>
    </location>
</feature>
<proteinExistence type="predicted"/>
<feature type="compositionally biased region" description="Pro residues" evidence="1">
    <location>
        <begin position="1115"/>
        <end position="1125"/>
    </location>
</feature>
<dbReference type="Proteomes" id="UP000601435">
    <property type="component" value="Unassembled WGS sequence"/>
</dbReference>
<reference evidence="3" key="1">
    <citation type="submission" date="2021-02" db="EMBL/GenBank/DDBJ databases">
        <authorList>
            <person name="Dougan E. K."/>
            <person name="Rhodes N."/>
            <person name="Thang M."/>
            <person name="Chan C."/>
        </authorList>
    </citation>
    <scope>NUCLEOTIDE SEQUENCE</scope>
</reference>
<dbReference type="InterPro" id="IPR049625">
    <property type="entry name" value="Glyco_transf_61_cat"/>
</dbReference>
<dbReference type="GO" id="GO:0016757">
    <property type="term" value="F:glycosyltransferase activity"/>
    <property type="evidence" value="ECO:0007669"/>
    <property type="project" value="InterPro"/>
</dbReference>
<protein>
    <submittedName>
        <fullName evidence="3">DDB1B protein</fullName>
    </submittedName>
</protein>
<dbReference type="OrthoDB" id="440181at2759"/>
<dbReference type="AlphaFoldDB" id="A0A812QW38"/>
<sequence length="1272" mass="142788">MQVKSTATSASSVIRDTKNLLANTSTAKPLNWRAIRKFPAMPVRHPSRCSEIGRHFPELASRSQDVLNTYETYACQTAAHTFIVDPSVALTAELAELRAGCINAYPWPQLRLAVNTTHAESLYRRCDSACRAVEDWSQLGVVEVDSDLLVIPSLRFPAQMAYQHALLDFVPQAWTALDTVRSSSKKILTHHAVQTEFLQLLGVDKANIFEIPFPGENRSDEFLVCVAPHRTMHLWRVSDDGRPLPTFAFGDSRPDADLWHRMINWQVGPEIASAIAERAGMEDLAALPPRVIFLQRCNARRPIINEQMALATASRVLLDSNRTEELVSICPGRMDAVDQVREVRSARLVLAEHGGALANAMFVKSDAGIIEFVGSAQAHAGQPGYWPPYKSFWYGGSAATMKFYRAVQYEPDSAGAWNIRLDDLEEALLQWIAQAAASYAVQPLIRALAVEDHPHRYGANINSRNELLGGGTALHVAPVSQSRMAWFEGMEALLDRDARQDAGNKSYISDIDCEIDHNTDRHTIEKQTTAQTAQYPPGHRTPDQDTTGTLTETRPIHSPGYDQVHRPGYDRDADHDTTGTPQDFPVWLSKKLLRNQYNAAGCMRAELLQWQGTGPNLQADEFGAFMGLSWASMYFGGLCSPWPSDGQEMSDFEPVTAGPAFQAEWAKWQKQLREWRQAYDEWRQVLQQLQEWDEKESKGIQLPSIDPNFDVFGVENILDIGEGEPLFGNFEYEDWLLLSTRVELHLLVHHFRDDTGGAVLDESNLAHYYKCYFKKNFKPEDFAVKTAEEVILLVEDSVCIENALLEHKLPENTSWLHFLKSTEQLRRERMQALEAGDETVTLSFPGAEKEREAARKKQAAKEAELAEAGKEELRPLERRSRPSGPSGPAKRPLREGLREAAQGPTKTLRVDERRGGDRERERYGYPARRSAWGTRDERPPRERGDRERDRHSDRYPERDLYSTGERRHLQPDSRNHAAIGSRIPGSHSQHDRNYGADRVATRTLDTTQRGVTRPRELSAYSRDRDRDAARSREAPRSSATSIPSASQGSGRDSRPIGAVGRDKRDAPTTPGKGAAGHGKGTSKVWRQERHLDPLDAFMAGMERHGEAFATGDVAPEPPKPPTPPPRPDRHHRGGDGYRDSRGYRPEAVRRDYGDYGDGYRTEPSRPTAYDRGTTDSQRRHETADGRRPSEHWPHGIPAYGGSTEPVRSDSGYRHSYGGYGHGSHGGYDGYQTEDRGRGLRDRDAGVQSAHYDVYERRDGRGYGPGRVNPQDL</sequence>
<feature type="region of interest" description="Disordered" evidence="1">
    <location>
        <begin position="527"/>
        <end position="581"/>
    </location>
</feature>
<organism evidence="3 4">
    <name type="scientific">Symbiodinium necroappetens</name>
    <dbReference type="NCBI Taxonomy" id="1628268"/>
    <lineage>
        <taxon>Eukaryota</taxon>
        <taxon>Sar</taxon>
        <taxon>Alveolata</taxon>
        <taxon>Dinophyceae</taxon>
        <taxon>Suessiales</taxon>
        <taxon>Symbiodiniaceae</taxon>
        <taxon>Symbiodinium</taxon>
    </lineage>
</organism>
<feature type="compositionally biased region" description="Basic and acidic residues" evidence="1">
    <location>
        <begin position="1232"/>
        <end position="1244"/>
    </location>
</feature>